<reference evidence="1 2" key="1">
    <citation type="submission" date="2021-06" db="EMBL/GenBank/DDBJ databases">
        <title>Caerostris extrusa draft genome.</title>
        <authorList>
            <person name="Kono N."/>
            <person name="Arakawa K."/>
        </authorList>
    </citation>
    <scope>NUCLEOTIDE SEQUENCE [LARGE SCALE GENOMIC DNA]</scope>
</reference>
<evidence type="ECO:0000313" key="1">
    <source>
        <dbReference type="EMBL" id="GIY76776.1"/>
    </source>
</evidence>
<proteinExistence type="predicted"/>
<feature type="non-terminal residue" evidence="1">
    <location>
        <position position="1"/>
    </location>
</feature>
<dbReference type="Proteomes" id="UP001054945">
    <property type="component" value="Unassembled WGS sequence"/>
</dbReference>
<protein>
    <submittedName>
        <fullName evidence="1">Uncharacterized protein</fullName>
    </submittedName>
</protein>
<name>A0AAV4W222_CAEEX</name>
<gene>
    <name evidence="1" type="ORF">CEXT_314181</name>
</gene>
<keyword evidence="2" id="KW-1185">Reference proteome</keyword>
<sequence>LNPDCRAKPSKRTAFGKSKICGRNCAEAFNLQSIYYYRRDGPRGHSLERRARFPRKTGRIRTDVQGWRSSLFRMMDQASVSEFIRNTLSGGMPVKRFN</sequence>
<dbReference type="AlphaFoldDB" id="A0AAV4W222"/>
<accession>A0AAV4W222</accession>
<dbReference type="EMBL" id="BPLR01015531">
    <property type="protein sequence ID" value="GIY76776.1"/>
    <property type="molecule type" value="Genomic_DNA"/>
</dbReference>
<organism evidence="1 2">
    <name type="scientific">Caerostris extrusa</name>
    <name type="common">Bark spider</name>
    <name type="synonym">Caerostris bankana</name>
    <dbReference type="NCBI Taxonomy" id="172846"/>
    <lineage>
        <taxon>Eukaryota</taxon>
        <taxon>Metazoa</taxon>
        <taxon>Ecdysozoa</taxon>
        <taxon>Arthropoda</taxon>
        <taxon>Chelicerata</taxon>
        <taxon>Arachnida</taxon>
        <taxon>Araneae</taxon>
        <taxon>Araneomorphae</taxon>
        <taxon>Entelegynae</taxon>
        <taxon>Araneoidea</taxon>
        <taxon>Araneidae</taxon>
        <taxon>Caerostris</taxon>
    </lineage>
</organism>
<evidence type="ECO:0000313" key="2">
    <source>
        <dbReference type="Proteomes" id="UP001054945"/>
    </source>
</evidence>
<comment type="caution">
    <text evidence="1">The sequence shown here is derived from an EMBL/GenBank/DDBJ whole genome shotgun (WGS) entry which is preliminary data.</text>
</comment>